<dbReference type="InterPro" id="IPR036425">
    <property type="entry name" value="MoaB/Mog-like_dom_sf"/>
</dbReference>
<dbReference type="EMBL" id="AP024169">
    <property type="protein sequence ID" value="BCN31425.1"/>
    <property type="molecule type" value="Genomic_DNA"/>
</dbReference>
<dbReference type="KEGG" id="ahb:bsdtb5_27200"/>
<dbReference type="InterPro" id="IPR008136">
    <property type="entry name" value="CinA_C"/>
</dbReference>
<dbReference type="NCBIfam" id="TIGR00177">
    <property type="entry name" value="molyb_syn"/>
    <property type="match status" value="1"/>
</dbReference>
<dbReference type="CDD" id="cd00885">
    <property type="entry name" value="cinA"/>
    <property type="match status" value="1"/>
</dbReference>
<feature type="domain" description="MoaB/Mog" evidence="2">
    <location>
        <begin position="4"/>
        <end position="172"/>
    </location>
</feature>
<dbReference type="AlphaFoldDB" id="A0A7R7EM52"/>
<dbReference type="NCBIfam" id="TIGR00200">
    <property type="entry name" value="cinA_nterm"/>
    <property type="match status" value="1"/>
</dbReference>
<dbReference type="PANTHER" id="PTHR13939:SF0">
    <property type="entry name" value="NMN AMIDOHYDROLASE-LIKE PROTEIN YFAY"/>
    <property type="match status" value="1"/>
</dbReference>
<dbReference type="Pfam" id="PF00994">
    <property type="entry name" value="MoCF_biosynth"/>
    <property type="match status" value="1"/>
</dbReference>
<dbReference type="InterPro" id="IPR036653">
    <property type="entry name" value="CinA-like_C"/>
</dbReference>
<evidence type="ECO:0000313" key="3">
    <source>
        <dbReference type="EMBL" id="BCN31425.1"/>
    </source>
</evidence>
<dbReference type="Gene3D" id="3.90.950.20">
    <property type="entry name" value="CinA-like"/>
    <property type="match status" value="1"/>
</dbReference>
<dbReference type="NCBIfam" id="NF001813">
    <property type="entry name" value="PRK00549.1"/>
    <property type="match status" value="1"/>
</dbReference>
<name>A0A7R7EM52_9FIRM</name>
<dbReference type="PANTHER" id="PTHR13939">
    <property type="entry name" value="NICOTINAMIDE-NUCLEOTIDE AMIDOHYDROLASE PNCC"/>
    <property type="match status" value="1"/>
</dbReference>
<evidence type="ECO:0000313" key="4">
    <source>
        <dbReference type="Proteomes" id="UP000595897"/>
    </source>
</evidence>
<dbReference type="NCBIfam" id="TIGR00199">
    <property type="entry name" value="PncC_domain"/>
    <property type="match status" value="1"/>
</dbReference>
<proteinExistence type="inferred from homology"/>
<dbReference type="RefSeq" id="WP_271712543.1">
    <property type="nucleotide sequence ID" value="NZ_AP024169.1"/>
</dbReference>
<dbReference type="InterPro" id="IPR050101">
    <property type="entry name" value="CinA"/>
</dbReference>
<keyword evidence="4" id="KW-1185">Reference proteome</keyword>
<dbReference type="Pfam" id="PF02464">
    <property type="entry name" value="CinA"/>
    <property type="match status" value="1"/>
</dbReference>
<dbReference type="InterPro" id="IPR001453">
    <property type="entry name" value="MoaB/Mog_dom"/>
</dbReference>
<dbReference type="SUPFAM" id="SSF53218">
    <property type="entry name" value="Molybdenum cofactor biosynthesis proteins"/>
    <property type="match status" value="1"/>
</dbReference>
<dbReference type="InterPro" id="IPR041424">
    <property type="entry name" value="CinA_KH"/>
</dbReference>
<organism evidence="3 4">
    <name type="scientific">Anaeromicropila herbilytica</name>
    <dbReference type="NCBI Taxonomy" id="2785025"/>
    <lineage>
        <taxon>Bacteria</taxon>
        <taxon>Bacillati</taxon>
        <taxon>Bacillota</taxon>
        <taxon>Clostridia</taxon>
        <taxon>Lachnospirales</taxon>
        <taxon>Lachnospiraceae</taxon>
        <taxon>Anaeromicropila</taxon>
    </lineage>
</organism>
<dbReference type="Gene3D" id="3.40.980.10">
    <property type="entry name" value="MoaB/Mog-like domain"/>
    <property type="match status" value="1"/>
</dbReference>
<sequence>MVVELISVGTEILLGNIVNTNAQYLSIQCANLGLSLYYQSVVGDNEERLRDAIKTALLRSDLVILTGGLGPTVDDLTKEVTASTIGKRLICDEHTKERISSYFKQINRETTESIWKQAEVIDGAIVVDNHNGTAPGLIIETEEGKRIILLPGPPNEMVPMFQNDIFPYLNNLTPDIIYSKMIKICGIGESLAENMISDLIENQTNPTIAPYAKTGEVHLRVTAKASTQEEAKELIKPIIKEIKNRFKDNIYTTHEKETLEEVIVKLLIKHNLMVTTAESCTGGLVAGRIVNVSGASSVFNEGFVTYSNKAKRKYLDVKKSTLRQFGAVSEETAREMATGVALNTESDTAIAITGIAGPEGGTEEKPVGLVYIGCYVNKNVVVHKYIFKGNREKVREYSVVSALDLLRRCIIENYEN</sequence>
<dbReference type="InterPro" id="IPR008135">
    <property type="entry name" value="Competence-induced_CinA"/>
</dbReference>
<comment type="similarity">
    <text evidence="1">Belongs to the CinA family.</text>
</comment>
<gene>
    <name evidence="1" type="primary">cinA</name>
    <name evidence="3" type="ORF">bsdtb5_27200</name>
</gene>
<dbReference type="HAMAP" id="MF_00226_B">
    <property type="entry name" value="CinA_B"/>
    <property type="match status" value="1"/>
</dbReference>
<dbReference type="Proteomes" id="UP000595897">
    <property type="component" value="Chromosome"/>
</dbReference>
<reference evidence="3 4" key="1">
    <citation type="submission" date="2020-11" db="EMBL/GenBank/DDBJ databases">
        <title>Draft genome sequencing of a Lachnospiraceae strain isolated from anoxic soil subjected to BSD treatment.</title>
        <authorList>
            <person name="Uek A."/>
            <person name="Tonouchi A."/>
        </authorList>
    </citation>
    <scope>NUCLEOTIDE SEQUENCE [LARGE SCALE GENOMIC DNA]</scope>
    <source>
        <strain evidence="3 4">TB5</strain>
    </source>
</reference>
<dbReference type="Pfam" id="PF18146">
    <property type="entry name" value="CinA_KH"/>
    <property type="match status" value="1"/>
</dbReference>
<accession>A0A7R7EM52</accession>
<evidence type="ECO:0000259" key="2">
    <source>
        <dbReference type="SMART" id="SM00852"/>
    </source>
</evidence>
<dbReference type="Gene3D" id="3.30.70.2860">
    <property type="match status" value="1"/>
</dbReference>
<dbReference type="SUPFAM" id="SSF142433">
    <property type="entry name" value="CinA-like"/>
    <property type="match status" value="1"/>
</dbReference>
<protein>
    <recommendedName>
        <fullName evidence="1">Putative competence-damage inducible protein</fullName>
    </recommendedName>
</protein>
<dbReference type="SMART" id="SM00852">
    <property type="entry name" value="MoCF_biosynth"/>
    <property type="match status" value="1"/>
</dbReference>
<dbReference type="PIRSF" id="PIRSF006728">
    <property type="entry name" value="CinA"/>
    <property type="match status" value="1"/>
</dbReference>
<evidence type="ECO:0000256" key="1">
    <source>
        <dbReference type="HAMAP-Rule" id="MF_00226"/>
    </source>
</evidence>